<dbReference type="InterPro" id="IPR020904">
    <property type="entry name" value="Sc_DH/Rdtase_CS"/>
</dbReference>
<dbReference type="SMART" id="SM00822">
    <property type="entry name" value="PKS_KR"/>
    <property type="match status" value="1"/>
</dbReference>
<accession>A0ABP8GFU9</accession>
<reference evidence="6" key="1">
    <citation type="journal article" date="2019" name="Int. J. Syst. Evol. Microbiol.">
        <title>The Global Catalogue of Microorganisms (GCM) 10K type strain sequencing project: providing services to taxonomists for standard genome sequencing and annotation.</title>
        <authorList>
            <consortium name="The Broad Institute Genomics Platform"/>
            <consortium name="The Broad Institute Genome Sequencing Center for Infectious Disease"/>
            <person name="Wu L."/>
            <person name="Ma J."/>
        </authorList>
    </citation>
    <scope>NUCLEOTIDE SEQUENCE [LARGE SCALE GENOMIC DNA]</scope>
    <source>
        <strain evidence="6">JCM 17919</strain>
    </source>
</reference>
<dbReference type="PANTHER" id="PTHR44169">
    <property type="entry name" value="NADPH-DEPENDENT 1-ACYLDIHYDROXYACETONE PHOSPHATE REDUCTASE"/>
    <property type="match status" value="1"/>
</dbReference>
<dbReference type="InterPro" id="IPR057326">
    <property type="entry name" value="KR_dom"/>
</dbReference>
<dbReference type="InterPro" id="IPR002347">
    <property type="entry name" value="SDR_fam"/>
</dbReference>
<name>A0ABP8GFU9_9BACT</name>
<comment type="caution">
    <text evidence="5">The sequence shown here is derived from an EMBL/GenBank/DDBJ whole genome shotgun (WGS) entry which is preliminary data.</text>
</comment>
<dbReference type="PROSITE" id="PS00061">
    <property type="entry name" value="ADH_SHORT"/>
    <property type="match status" value="1"/>
</dbReference>
<dbReference type="PRINTS" id="PR00081">
    <property type="entry name" value="GDHRDH"/>
</dbReference>
<feature type="domain" description="Ketoreductase" evidence="4">
    <location>
        <begin position="3"/>
        <end position="177"/>
    </location>
</feature>
<evidence type="ECO:0000259" key="4">
    <source>
        <dbReference type="SMART" id="SM00822"/>
    </source>
</evidence>
<organism evidence="5 6">
    <name type="scientific">Flaviaesturariibacter amylovorans</name>
    <dbReference type="NCBI Taxonomy" id="1084520"/>
    <lineage>
        <taxon>Bacteria</taxon>
        <taxon>Pseudomonadati</taxon>
        <taxon>Bacteroidota</taxon>
        <taxon>Chitinophagia</taxon>
        <taxon>Chitinophagales</taxon>
        <taxon>Chitinophagaceae</taxon>
        <taxon>Flaviaestuariibacter</taxon>
    </lineage>
</organism>
<dbReference type="SUPFAM" id="SSF51735">
    <property type="entry name" value="NAD(P)-binding Rossmann-fold domains"/>
    <property type="match status" value="1"/>
</dbReference>
<gene>
    <name evidence="5" type="ORF">GCM10023184_10270</name>
</gene>
<comment type="similarity">
    <text evidence="1 3">Belongs to the short-chain dehydrogenases/reductases (SDR) family.</text>
</comment>
<dbReference type="PANTHER" id="PTHR44169:SF6">
    <property type="entry name" value="NADPH-DEPENDENT 1-ACYLDIHYDROXYACETONE PHOSPHATE REDUCTASE"/>
    <property type="match status" value="1"/>
</dbReference>
<evidence type="ECO:0000256" key="1">
    <source>
        <dbReference type="ARBA" id="ARBA00006484"/>
    </source>
</evidence>
<dbReference type="Pfam" id="PF00106">
    <property type="entry name" value="adh_short"/>
    <property type="match status" value="1"/>
</dbReference>
<dbReference type="RefSeq" id="WP_345253919.1">
    <property type="nucleotide sequence ID" value="NZ_BAABGY010000004.1"/>
</dbReference>
<dbReference type="InterPro" id="IPR036291">
    <property type="entry name" value="NAD(P)-bd_dom_sf"/>
</dbReference>
<protein>
    <submittedName>
        <fullName evidence="5">SDR family oxidoreductase</fullName>
    </submittedName>
</protein>
<evidence type="ECO:0000256" key="3">
    <source>
        <dbReference type="RuleBase" id="RU000363"/>
    </source>
</evidence>
<dbReference type="PRINTS" id="PR00080">
    <property type="entry name" value="SDRFAMILY"/>
</dbReference>
<dbReference type="Gene3D" id="3.40.50.720">
    <property type="entry name" value="NAD(P)-binding Rossmann-like Domain"/>
    <property type="match status" value="1"/>
</dbReference>
<evidence type="ECO:0000313" key="6">
    <source>
        <dbReference type="Proteomes" id="UP001501725"/>
    </source>
</evidence>
<proteinExistence type="inferred from homology"/>
<dbReference type="Proteomes" id="UP001501725">
    <property type="component" value="Unassembled WGS sequence"/>
</dbReference>
<dbReference type="CDD" id="cd05374">
    <property type="entry name" value="17beta-HSD-like_SDR_c"/>
    <property type="match status" value="1"/>
</dbReference>
<keyword evidence="2" id="KW-0560">Oxidoreductase</keyword>
<dbReference type="EMBL" id="BAABGY010000004">
    <property type="protein sequence ID" value="GAA4323442.1"/>
    <property type="molecule type" value="Genomic_DNA"/>
</dbReference>
<keyword evidence="6" id="KW-1185">Reference proteome</keyword>
<sequence length="270" mass="28815">MKQVVIVTGASSGLGEQIATHLAAKGHIVYGTARSLGGQERPFRTLSMDVGSPESIAAAVAQVLAAEGRIDVLVNNAGLGIAGPVETLSIDDCARVLDTNVLGALRAVQAVLPAMRKQGSGKIINISSIGSEIGLPYRGMYSASKAALDRLTEALRTELAPFGVQACVVQPGGVRTDINANRLRSELPAGNPYKETFETTYALINESVDGGLDPKVFGTLLEQLLEAPVLRRVYRLGKPLEKFSVLLKRLLPSGAYDRMIRNHYRIPRKG</sequence>
<evidence type="ECO:0000256" key="2">
    <source>
        <dbReference type="ARBA" id="ARBA00023002"/>
    </source>
</evidence>
<evidence type="ECO:0000313" key="5">
    <source>
        <dbReference type="EMBL" id="GAA4323442.1"/>
    </source>
</evidence>